<evidence type="ECO:0000313" key="3">
    <source>
        <dbReference type="EMBL" id="SMO46461.1"/>
    </source>
</evidence>
<gene>
    <name evidence="3" type="ORF">SAMN06264849_10288</name>
</gene>
<feature type="domain" description="YdbS-like PH" evidence="2">
    <location>
        <begin position="72"/>
        <end position="149"/>
    </location>
</feature>
<accession>A0A521BHS5</accession>
<dbReference type="Pfam" id="PF03703">
    <property type="entry name" value="bPH_2"/>
    <property type="match status" value="1"/>
</dbReference>
<keyword evidence="4" id="KW-1185">Reference proteome</keyword>
<keyword evidence="1" id="KW-1133">Transmembrane helix</keyword>
<organism evidence="3 4">
    <name type="scientific">Melghirimyces algeriensis</name>
    <dbReference type="NCBI Taxonomy" id="910412"/>
    <lineage>
        <taxon>Bacteria</taxon>
        <taxon>Bacillati</taxon>
        <taxon>Bacillota</taxon>
        <taxon>Bacilli</taxon>
        <taxon>Bacillales</taxon>
        <taxon>Thermoactinomycetaceae</taxon>
        <taxon>Melghirimyces</taxon>
    </lineage>
</organism>
<dbReference type="RefSeq" id="WP_142504405.1">
    <property type="nucleotide sequence ID" value="NZ_FXTI01000002.1"/>
</dbReference>
<evidence type="ECO:0000313" key="4">
    <source>
        <dbReference type="Proteomes" id="UP000315636"/>
    </source>
</evidence>
<dbReference type="InterPro" id="IPR005182">
    <property type="entry name" value="YdbS-like_PH"/>
</dbReference>
<keyword evidence="1" id="KW-0812">Transmembrane</keyword>
<reference evidence="3 4" key="1">
    <citation type="submission" date="2017-05" db="EMBL/GenBank/DDBJ databases">
        <authorList>
            <person name="Varghese N."/>
            <person name="Submissions S."/>
        </authorList>
    </citation>
    <scope>NUCLEOTIDE SEQUENCE [LARGE SCALE GENOMIC DNA]</scope>
    <source>
        <strain evidence="3 4">DSM 45474</strain>
    </source>
</reference>
<protein>
    <recommendedName>
        <fullName evidence="2">YdbS-like PH domain-containing protein</fullName>
    </recommendedName>
</protein>
<dbReference type="PANTHER" id="PTHR34473:SF2">
    <property type="entry name" value="UPF0699 TRANSMEMBRANE PROTEIN YDBT"/>
    <property type="match status" value="1"/>
</dbReference>
<dbReference type="OrthoDB" id="1750577at2"/>
<evidence type="ECO:0000256" key="1">
    <source>
        <dbReference type="SAM" id="Phobius"/>
    </source>
</evidence>
<dbReference type="AlphaFoldDB" id="A0A521BHS5"/>
<keyword evidence="1" id="KW-0472">Membrane</keyword>
<dbReference type="EMBL" id="FXTI01000002">
    <property type="protein sequence ID" value="SMO46461.1"/>
    <property type="molecule type" value="Genomic_DNA"/>
</dbReference>
<dbReference type="Proteomes" id="UP000315636">
    <property type="component" value="Unassembled WGS sequence"/>
</dbReference>
<evidence type="ECO:0000259" key="2">
    <source>
        <dbReference type="Pfam" id="PF03703"/>
    </source>
</evidence>
<dbReference type="PANTHER" id="PTHR34473">
    <property type="entry name" value="UPF0699 TRANSMEMBRANE PROTEIN YDBS"/>
    <property type="match status" value="1"/>
</dbReference>
<proteinExistence type="predicted"/>
<feature type="transmembrane region" description="Helical" evidence="1">
    <location>
        <begin position="47"/>
        <end position="67"/>
    </location>
</feature>
<name>A0A521BHS5_9BACL</name>
<sequence length="159" mass="18514">MEQPPKHRIDSAGVRVWTISSVITALVLYLIAVGLIFAVQYWEWPSWLPPVAFGLVTVIMIPSVFFFPRLRWRYYRYEVSEKEVYLQSGFFFQSRTLIPMVRVQYVETEEGPLLRRYGLATLTIHTAGGESFTIPALPKAEAHQLRQQLHAWVRVDEDE</sequence>
<feature type="transmembrane region" description="Helical" evidence="1">
    <location>
        <begin position="12"/>
        <end position="41"/>
    </location>
</feature>